<feature type="transmembrane region" description="Helical" evidence="1">
    <location>
        <begin position="89"/>
        <end position="109"/>
    </location>
</feature>
<gene>
    <name evidence="2" type="ORF">GA0070614_3016</name>
</gene>
<keyword evidence="1" id="KW-1133">Transmembrane helix</keyword>
<dbReference type="InterPro" id="IPR008523">
    <property type="entry name" value="DUF805"/>
</dbReference>
<dbReference type="PANTHER" id="PTHR34980:SF2">
    <property type="entry name" value="INNER MEMBRANE PROTEIN YHAH-RELATED"/>
    <property type="match status" value="1"/>
</dbReference>
<evidence type="ECO:0000313" key="2">
    <source>
        <dbReference type="EMBL" id="SCG59185.1"/>
    </source>
</evidence>
<organism evidence="2 3">
    <name type="scientific">Micromonospora coxensis</name>
    <dbReference type="NCBI Taxonomy" id="356852"/>
    <lineage>
        <taxon>Bacteria</taxon>
        <taxon>Bacillati</taxon>
        <taxon>Actinomycetota</taxon>
        <taxon>Actinomycetes</taxon>
        <taxon>Micromonosporales</taxon>
        <taxon>Micromonosporaceae</taxon>
        <taxon>Micromonospora</taxon>
    </lineage>
</organism>
<dbReference type="GO" id="GO:0005886">
    <property type="term" value="C:plasma membrane"/>
    <property type="evidence" value="ECO:0007669"/>
    <property type="project" value="TreeGrafter"/>
</dbReference>
<evidence type="ECO:0000256" key="1">
    <source>
        <dbReference type="SAM" id="Phobius"/>
    </source>
</evidence>
<evidence type="ECO:0000313" key="3">
    <source>
        <dbReference type="Proteomes" id="UP000198215"/>
    </source>
</evidence>
<feature type="transmembrane region" description="Helical" evidence="1">
    <location>
        <begin position="59"/>
        <end position="77"/>
    </location>
</feature>
<feature type="transmembrane region" description="Helical" evidence="1">
    <location>
        <begin position="26"/>
        <end position="47"/>
    </location>
</feature>
<dbReference type="OrthoDB" id="9812349at2"/>
<dbReference type="Pfam" id="PF05656">
    <property type="entry name" value="DUF805"/>
    <property type="match status" value="1"/>
</dbReference>
<protein>
    <submittedName>
        <fullName evidence="2">Uncharacterized membrane protein YhaH, DUF805 family</fullName>
    </submittedName>
</protein>
<name>A0A1C5ILH2_9ACTN</name>
<keyword evidence="1" id="KW-0472">Membrane</keyword>
<keyword evidence="1" id="KW-0812">Transmembrane</keyword>
<reference evidence="3" key="1">
    <citation type="submission" date="2016-06" db="EMBL/GenBank/DDBJ databases">
        <authorList>
            <person name="Varghese N."/>
            <person name="Submissions Spin"/>
        </authorList>
    </citation>
    <scope>NUCLEOTIDE SEQUENCE [LARGE SCALE GENOMIC DNA]</scope>
    <source>
        <strain evidence="3">DSM 45161</strain>
    </source>
</reference>
<dbReference type="PANTHER" id="PTHR34980">
    <property type="entry name" value="INNER MEMBRANE PROTEIN-RELATED-RELATED"/>
    <property type="match status" value="1"/>
</dbReference>
<dbReference type="EMBL" id="LT607753">
    <property type="protein sequence ID" value="SCG59185.1"/>
    <property type="molecule type" value="Genomic_DNA"/>
</dbReference>
<keyword evidence="3" id="KW-1185">Reference proteome</keyword>
<dbReference type="Proteomes" id="UP000198215">
    <property type="component" value="Chromosome I"/>
</dbReference>
<dbReference type="RefSeq" id="WP_088976529.1">
    <property type="nucleotide sequence ID" value="NZ_LT607753.1"/>
</dbReference>
<proteinExistence type="predicted"/>
<dbReference type="AlphaFoldDB" id="A0A1C5ILH2"/>
<sequence>MSPVDAVKSVLSQYAGFHGRARRSEYWWFALFSVLINIVAAILDGALGTRIGSDPDSTGVIGLIVTLALLLPSLAVSVRRLHDTDRSGWWLLIGLVPLVGFIVLLVFFVKDGTQGSNRFGADPKDAPHAAAPRMA</sequence>
<accession>A0A1C5ILH2</accession>